<keyword evidence="2" id="KW-1185">Reference proteome</keyword>
<organism evidence="1 2">
    <name type="scientific">Bartonella clarridgeiae (strain CCUG 45776 / CIP 104772 / 73)</name>
    <dbReference type="NCBI Taxonomy" id="696125"/>
    <lineage>
        <taxon>Bacteria</taxon>
        <taxon>Pseudomonadati</taxon>
        <taxon>Pseudomonadota</taxon>
        <taxon>Alphaproteobacteria</taxon>
        <taxon>Hyphomicrobiales</taxon>
        <taxon>Bartonellaceae</taxon>
        <taxon>Bartonella</taxon>
    </lineage>
</organism>
<reference evidence="2" key="1">
    <citation type="submission" date="2009-11" db="EMBL/GenBank/DDBJ databases">
        <title>Genome sequencing of Bartonella species and comparative genomics.</title>
        <authorList>
            <person name="Engel P."/>
            <person name="Salzburger W."/>
            <person name="Marius L."/>
            <person name="Chao-Chin C."/>
            <person name="Soichi M."/>
            <person name="Christa L."/>
            <person name="Alexandra C."/>
            <person name="Aurelie L."/>
            <person name="Claudine M."/>
            <person name="Stephan S.C."/>
            <person name="Christoph D."/>
        </authorList>
    </citation>
    <scope>NUCLEOTIDE SEQUENCE [LARGE SCALE GENOMIC DNA]</scope>
    <source>
        <strain evidence="2">CIP 104772 / 73</strain>
    </source>
</reference>
<dbReference type="HOGENOM" id="CLU_2566890_0_0_5"/>
<evidence type="ECO:0000313" key="2">
    <source>
        <dbReference type="Proteomes" id="UP000009101"/>
    </source>
</evidence>
<dbReference type="EMBL" id="FN645454">
    <property type="protein sequence ID" value="CBI77013.1"/>
    <property type="molecule type" value="Genomic_DNA"/>
</dbReference>
<dbReference type="KEGG" id="bcd:BARCL_1341"/>
<reference evidence="1 2" key="2">
    <citation type="journal article" date="2011" name="PLoS Genet.">
        <title>Parallel evolution of a type IV secretion system in radiating lineages of the host-restricted bacterial pathogen Bartonella.</title>
        <authorList>
            <person name="Engel P."/>
            <person name="Salzburger W."/>
            <person name="Liesch M."/>
            <person name="Chang C.C."/>
            <person name="Maruyama S."/>
            <person name="Lanz C."/>
            <person name="Calteau A."/>
            <person name="Lajus A."/>
            <person name="Medigue C."/>
            <person name="Schuster S.C."/>
            <person name="Dehio C."/>
        </authorList>
    </citation>
    <scope>NUCLEOTIDE SEQUENCE [LARGE SCALE GENOMIC DNA]</scope>
    <source>
        <strain evidence="2">CIP 104772 / 73</strain>
    </source>
</reference>
<dbReference type="AlphaFoldDB" id="E6YJH5"/>
<gene>
    <name evidence="1" type="ordered locus">BARCL_1341</name>
</gene>
<protein>
    <submittedName>
        <fullName evidence="1">Uncharacterized protein</fullName>
    </submittedName>
</protein>
<accession>E6YJH5</accession>
<proteinExistence type="predicted"/>
<name>E6YJH5_BARC7</name>
<sequence length="81" mass="9852">MQAFSNIICYNCHIRNKMLITHNQENALILSFCNKLQNYVHSYLVKELLYIYSIKSNRFLKKNEVMKINKLKFLLHFYSKF</sequence>
<dbReference type="Proteomes" id="UP000009101">
    <property type="component" value="Chromosome"/>
</dbReference>
<evidence type="ECO:0000313" key="1">
    <source>
        <dbReference type="EMBL" id="CBI77013.1"/>
    </source>
</evidence>